<dbReference type="AlphaFoldDB" id="A0A0R1MZ04"/>
<proteinExistence type="predicted"/>
<dbReference type="PATRIC" id="fig|1423792.3.peg.2659"/>
<accession>A0A0R1MZ04</accession>
<comment type="caution">
    <text evidence="1">The sequence shown here is derived from an EMBL/GenBank/DDBJ whole genome shotgun (WGS) entry which is preliminary data.</text>
</comment>
<dbReference type="STRING" id="1423792.FD09_GL002609"/>
<reference evidence="1 2" key="1">
    <citation type="journal article" date="2015" name="Genome Announc.">
        <title>Expanding the biotechnology potential of lactobacilli through comparative genomics of 213 strains and associated genera.</title>
        <authorList>
            <person name="Sun Z."/>
            <person name="Harris H.M."/>
            <person name="McCann A."/>
            <person name="Guo C."/>
            <person name="Argimon S."/>
            <person name="Zhang W."/>
            <person name="Yang X."/>
            <person name="Jeffery I.B."/>
            <person name="Cooney J.C."/>
            <person name="Kagawa T.F."/>
            <person name="Liu W."/>
            <person name="Song Y."/>
            <person name="Salvetti E."/>
            <person name="Wrobel A."/>
            <person name="Rasinkangas P."/>
            <person name="Parkhill J."/>
            <person name="Rea M.C."/>
            <person name="O'Sullivan O."/>
            <person name="Ritari J."/>
            <person name="Douillard F.P."/>
            <person name="Paul Ross R."/>
            <person name="Yang R."/>
            <person name="Briner A.E."/>
            <person name="Felis G.E."/>
            <person name="de Vos W.M."/>
            <person name="Barrangou R."/>
            <person name="Klaenhammer T.R."/>
            <person name="Caufield P.W."/>
            <person name="Cui Y."/>
            <person name="Zhang H."/>
            <person name="O'Toole P.W."/>
        </authorList>
    </citation>
    <scope>NUCLEOTIDE SEQUENCE [LARGE SCALE GENOMIC DNA]</scope>
    <source>
        <strain evidence="1 2">DSM 12744</strain>
    </source>
</reference>
<evidence type="ECO:0000313" key="1">
    <source>
        <dbReference type="EMBL" id="KRL13068.1"/>
    </source>
</evidence>
<dbReference type="EMBL" id="AZEC01000005">
    <property type="protein sequence ID" value="KRL13068.1"/>
    <property type="molecule type" value="Genomic_DNA"/>
</dbReference>
<sequence length="175" mass="19725">MREGWLFNAFNQPGPVPFRYYAEPAYTYYIVSADVAEQDRPARMSQTRVWTIKAEADAYKYFERDKIIELDAAGKVDNPFLSMAKPLITVYGQGDITLNWGDQAIKLTGVTGNVSVDSDEFQQDIYTTAADGTQTLCAERATLSEFPVLAAYQHTPISWVGNVSKVIVEPRWRLL</sequence>
<protein>
    <submittedName>
        <fullName evidence="1">Uncharacterized protein</fullName>
    </submittedName>
</protein>
<name>A0A0R1MZ04_9LACO</name>
<evidence type="ECO:0000313" key="2">
    <source>
        <dbReference type="Proteomes" id="UP000051330"/>
    </source>
</evidence>
<keyword evidence="2" id="KW-1185">Reference proteome</keyword>
<dbReference type="Proteomes" id="UP000051330">
    <property type="component" value="Unassembled WGS sequence"/>
</dbReference>
<organism evidence="1 2">
    <name type="scientific">Schleiferilactobacillus perolens DSM 12744</name>
    <dbReference type="NCBI Taxonomy" id="1423792"/>
    <lineage>
        <taxon>Bacteria</taxon>
        <taxon>Bacillati</taxon>
        <taxon>Bacillota</taxon>
        <taxon>Bacilli</taxon>
        <taxon>Lactobacillales</taxon>
        <taxon>Lactobacillaceae</taxon>
        <taxon>Schleiferilactobacillus</taxon>
    </lineage>
</organism>
<gene>
    <name evidence="1" type="ORF">FD09_GL002609</name>
</gene>